<sequence length="73" mass="7750">MDHTMSLPSVDGVATTPTCAWANHTPTGRPGNGGSAFRQGFDVVVHRMPWVEGEDLVPVSGRLLAEIAARPSH</sequence>
<name>A0AAD1MVB2_9MYCO</name>
<dbReference type="Proteomes" id="UP000466607">
    <property type="component" value="Chromosome"/>
</dbReference>
<evidence type="ECO:0000313" key="1">
    <source>
        <dbReference type="EMBL" id="BBY17262.1"/>
    </source>
</evidence>
<dbReference type="EMBL" id="AP022586">
    <property type="protein sequence ID" value="BBY17262.1"/>
    <property type="molecule type" value="Genomic_DNA"/>
</dbReference>
<dbReference type="RefSeq" id="WP_134053809.1">
    <property type="nucleotide sequence ID" value="NZ_AP022586.1"/>
</dbReference>
<reference evidence="1 2" key="1">
    <citation type="journal article" date="2019" name="Emerg. Microbes Infect.">
        <title>Comprehensive subspecies identification of 175 nontuberculous mycobacteria species based on 7547 genomic profiles.</title>
        <authorList>
            <person name="Matsumoto Y."/>
            <person name="Kinjo T."/>
            <person name="Motooka D."/>
            <person name="Nabeya D."/>
            <person name="Jung N."/>
            <person name="Uechi K."/>
            <person name="Horii T."/>
            <person name="Iida T."/>
            <person name="Fujita J."/>
            <person name="Nakamura S."/>
        </authorList>
    </citation>
    <scope>NUCLEOTIDE SEQUENCE [LARGE SCALE GENOMIC DNA]</scope>
    <source>
        <strain evidence="1 2">JCM 17423</strain>
    </source>
</reference>
<gene>
    <name evidence="1" type="ORF">MLIT_28540</name>
</gene>
<protein>
    <submittedName>
        <fullName evidence="1">Uncharacterized protein</fullName>
    </submittedName>
</protein>
<proteinExistence type="predicted"/>
<dbReference type="AlphaFoldDB" id="A0AAD1MVB2"/>
<keyword evidence="2" id="KW-1185">Reference proteome</keyword>
<organism evidence="1 2">
    <name type="scientific">Mycolicibacterium litorale</name>
    <dbReference type="NCBI Taxonomy" id="758802"/>
    <lineage>
        <taxon>Bacteria</taxon>
        <taxon>Bacillati</taxon>
        <taxon>Actinomycetota</taxon>
        <taxon>Actinomycetes</taxon>
        <taxon>Mycobacteriales</taxon>
        <taxon>Mycobacteriaceae</taxon>
        <taxon>Mycolicibacterium</taxon>
    </lineage>
</organism>
<evidence type="ECO:0000313" key="2">
    <source>
        <dbReference type="Proteomes" id="UP000466607"/>
    </source>
</evidence>
<accession>A0AAD1MVB2</accession>